<protein>
    <submittedName>
        <fullName evidence="4">Mitochondrial protein</fullName>
    </submittedName>
</protein>
<dbReference type="InterPro" id="IPR056924">
    <property type="entry name" value="SH3_Tf2-1"/>
</dbReference>
<dbReference type="CDD" id="cd00303">
    <property type="entry name" value="retropepsin_like"/>
    <property type="match status" value="1"/>
</dbReference>
<keyword evidence="5" id="KW-1185">Reference proteome</keyword>
<dbReference type="InterPro" id="IPR043502">
    <property type="entry name" value="DNA/RNA_pol_sf"/>
</dbReference>
<dbReference type="InterPro" id="IPR043128">
    <property type="entry name" value="Rev_trsase/Diguanyl_cyclase"/>
</dbReference>
<evidence type="ECO:0000313" key="5">
    <source>
        <dbReference type="Proteomes" id="UP000187609"/>
    </source>
</evidence>
<proteinExistence type="predicted"/>
<feature type="domain" description="Tf2-1-like SH3-like" evidence="3">
    <location>
        <begin position="591"/>
        <end position="655"/>
    </location>
</feature>
<accession>A0A1J6KXA0</accession>
<name>A0A1J6KXA0_NICAT</name>
<dbReference type="PANTHER" id="PTHR33064">
    <property type="entry name" value="POL PROTEIN"/>
    <property type="match status" value="1"/>
</dbReference>
<gene>
    <name evidence="4" type="ORF">A4A49_29288</name>
</gene>
<dbReference type="InterPro" id="IPR051320">
    <property type="entry name" value="Viral_Replic_Matur_Polypro"/>
</dbReference>
<sequence>MKDRAPKTPSPMNGSSYAQRVCLSIGGSTSGGSVRQPAHSTAPLTPPSAADARGNQPLQLATTEAPKGKLMFPEFDGTNPRAWIRRCDRYFEIYKVPDHQKMTYIAMHLKDKVDNWFDAYVIDGEGGGVVDWPLFCMDICKRFGHIRPLDIIDEFSKLRQEGSIEAYQEKLEELRIHMMMINPHLNKLHFVTSFVSGLRPEIKCHERYYPGHQCKPKTLNLMTGTSGAEQEEVYHDASEAPEPVEETVAVVEEEHAELYMNVALGMTTSPSTIKIQGRVKKLSMLILVDSGSTHNFISPRVDKSMTRVGEEFQFPMRVLHLGGYDMVLGMNWLDQFTPVILNTIPLSVTFLKEGKIITLKGNADNAEVWSDVEENTAKLLQQGSSCCLVQLYDLSKQTPEEKVPAPVLELLQKYAVIFEEPMALPPKRSCEHTITLMPDAHPFSLRPYRYSHDQKNAIEQMITEMLKVRTLKSKCSFAQSQVDYLGHIISGNGVQTDPAKIQTLLLWPTPTSIKDLRGFLGLTGYYRRFLLGYGVISKPLTSLLKKGNFAWNEEATAAFEKLKEAMVKAPVLTLPDFSKPFTVEVDASGSGDWIYLKLRPCRQSSVAIRKSLKLSSKFYGPYQVIKRIGSAAYELQLPPTGKIHPVFHVSQLKKKIGTNIAACVYPPICTPDGAPMTEPAAVLGRRMIKRGNQAVTQVLVQWSNILPKEATWEDYSFIKSQFPNFEP</sequence>
<dbReference type="FunFam" id="3.30.70.270:FF:000020">
    <property type="entry name" value="Transposon Tf2-6 polyprotein-like Protein"/>
    <property type="match status" value="1"/>
</dbReference>
<dbReference type="SUPFAM" id="SSF54160">
    <property type="entry name" value="Chromo domain-like"/>
    <property type="match status" value="1"/>
</dbReference>
<dbReference type="AlphaFoldDB" id="A0A1J6KXA0"/>
<dbReference type="InterPro" id="IPR023780">
    <property type="entry name" value="Chromo_domain"/>
</dbReference>
<dbReference type="Gene3D" id="3.30.70.270">
    <property type="match status" value="1"/>
</dbReference>
<dbReference type="Gene3D" id="3.10.10.10">
    <property type="entry name" value="HIV Type 1 Reverse Transcriptase, subunit A, domain 1"/>
    <property type="match status" value="1"/>
</dbReference>
<dbReference type="Pfam" id="PF00385">
    <property type="entry name" value="Chromo"/>
    <property type="match status" value="1"/>
</dbReference>
<dbReference type="EMBL" id="MJEQ01002898">
    <property type="protein sequence ID" value="OIT26263.1"/>
    <property type="molecule type" value="Genomic_DNA"/>
</dbReference>
<feature type="region of interest" description="Disordered" evidence="1">
    <location>
        <begin position="28"/>
        <end position="54"/>
    </location>
</feature>
<evidence type="ECO:0000259" key="3">
    <source>
        <dbReference type="Pfam" id="PF24626"/>
    </source>
</evidence>
<evidence type="ECO:0000256" key="1">
    <source>
        <dbReference type="SAM" id="MobiDB-lite"/>
    </source>
</evidence>
<dbReference type="Pfam" id="PF24626">
    <property type="entry name" value="SH3_Tf2-1"/>
    <property type="match status" value="1"/>
</dbReference>
<evidence type="ECO:0000259" key="2">
    <source>
        <dbReference type="Pfam" id="PF00385"/>
    </source>
</evidence>
<dbReference type="OMA" id="WILMAER"/>
<dbReference type="InterPro" id="IPR016197">
    <property type="entry name" value="Chromo-like_dom_sf"/>
</dbReference>
<organism evidence="4 5">
    <name type="scientific">Nicotiana attenuata</name>
    <name type="common">Coyote tobacco</name>
    <dbReference type="NCBI Taxonomy" id="49451"/>
    <lineage>
        <taxon>Eukaryota</taxon>
        <taxon>Viridiplantae</taxon>
        <taxon>Streptophyta</taxon>
        <taxon>Embryophyta</taxon>
        <taxon>Tracheophyta</taxon>
        <taxon>Spermatophyta</taxon>
        <taxon>Magnoliopsida</taxon>
        <taxon>eudicotyledons</taxon>
        <taxon>Gunneridae</taxon>
        <taxon>Pentapetalae</taxon>
        <taxon>asterids</taxon>
        <taxon>lamiids</taxon>
        <taxon>Solanales</taxon>
        <taxon>Solanaceae</taxon>
        <taxon>Nicotianoideae</taxon>
        <taxon>Nicotianeae</taxon>
        <taxon>Nicotiana</taxon>
    </lineage>
</organism>
<dbReference type="Proteomes" id="UP000187609">
    <property type="component" value="Unassembled WGS sequence"/>
</dbReference>
<dbReference type="Gramene" id="OIT26263">
    <property type="protein sequence ID" value="OIT26263"/>
    <property type="gene ID" value="A4A49_29288"/>
</dbReference>
<dbReference type="PANTHER" id="PTHR33064:SF37">
    <property type="entry name" value="RIBONUCLEASE H"/>
    <property type="match status" value="1"/>
</dbReference>
<comment type="caution">
    <text evidence="4">The sequence shown here is derived from an EMBL/GenBank/DDBJ whole genome shotgun (WGS) entry which is preliminary data.</text>
</comment>
<evidence type="ECO:0000313" key="4">
    <source>
        <dbReference type="EMBL" id="OIT26263.1"/>
    </source>
</evidence>
<feature type="domain" description="Chromo" evidence="2">
    <location>
        <begin position="678"/>
        <end position="724"/>
    </location>
</feature>
<reference evidence="4" key="1">
    <citation type="submission" date="2016-11" db="EMBL/GenBank/DDBJ databases">
        <title>The genome of Nicotiana attenuata.</title>
        <authorList>
            <person name="Xu S."/>
            <person name="Brockmoeller T."/>
            <person name="Gaquerel E."/>
            <person name="Navarro A."/>
            <person name="Kuhl H."/>
            <person name="Gase K."/>
            <person name="Ling Z."/>
            <person name="Zhou W."/>
            <person name="Kreitzer C."/>
            <person name="Stanke M."/>
            <person name="Tang H."/>
            <person name="Lyons E."/>
            <person name="Pandey P."/>
            <person name="Pandey S.P."/>
            <person name="Timmermann B."/>
            <person name="Baldwin I.T."/>
        </authorList>
    </citation>
    <scope>NUCLEOTIDE SEQUENCE [LARGE SCALE GENOMIC DNA]</scope>
    <source>
        <strain evidence="4">UT</strain>
    </source>
</reference>
<dbReference type="SUPFAM" id="SSF56672">
    <property type="entry name" value="DNA/RNA polymerases"/>
    <property type="match status" value="2"/>
</dbReference>